<comment type="caution">
    <text evidence="1">The sequence shown here is derived from an EMBL/GenBank/DDBJ whole genome shotgun (WGS) entry which is preliminary data.</text>
</comment>
<dbReference type="InterPro" id="IPR011989">
    <property type="entry name" value="ARM-like"/>
</dbReference>
<dbReference type="SUPFAM" id="SSF48371">
    <property type="entry name" value="ARM repeat"/>
    <property type="match status" value="1"/>
</dbReference>
<dbReference type="EMBL" id="JAPFFF010000015">
    <property type="protein sequence ID" value="KAK8866247.1"/>
    <property type="molecule type" value="Genomic_DNA"/>
</dbReference>
<protein>
    <recommendedName>
        <fullName evidence="3">SPIN90/Ldb17 leucine-rich domain-containing protein</fullName>
    </recommendedName>
</protein>
<evidence type="ECO:0000313" key="1">
    <source>
        <dbReference type="EMBL" id="KAK8866247.1"/>
    </source>
</evidence>
<gene>
    <name evidence="1" type="ORF">M9Y10_009206</name>
</gene>
<accession>A0ABR2INV6</accession>
<reference evidence="1 2" key="1">
    <citation type="submission" date="2024-04" db="EMBL/GenBank/DDBJ databases">
        <title>Tritrichomonas musculus Genome.</title>
        <authorList>
            <person name="Alves-Ferreira E."/>
            <person name="Grigg M."/>
            <person name="Lorenzi H."/>
            <person name="Galac M."/>
        </authorList>
    </citation>
    <scope>NUCLEOTIDE SEQUENCE [LARGE SCALE GENOMIC DNA]</scope>
    <source>
        <strain evidence="1 2">EAF2021</strain>
    </source>
</reference>
<organism evidence="1 2">
    <name type="scientific">Tritrichomonas musculus</name>
    <dbReference type="NCBI Taxonomy" id="1915356"/>
    <lineage>
        <taxon>Eukaryota</taxon>
        <taxon>Metamonada</taxon>
        <taxon>Parabasalia</taxon>
        <taxon>Tritrichomonadida</taxon>
        <taxon>Tritrichomonadidae</taxon>
        <taxon>Tritrichomonas</taxon>
    </lineage>
</organism>
<dbReference type="Proteomes" id="UP001470230">
    <property type="component" value="Unassembled WGS sequence"/>
</dbReference>
<sequence>MISIKKIDDDTFTLKSNTIADKSFNADKNNSIPSDEEIQFNIRSLFSNSLESQLSSIKFFEYNLREFDIILPPRYIEITMNILHSHAQDQEIVNMILKLYRHCTSFQSEMQAILSEKNVIDLITPFFPSQDVLVIYGNLSIPSRSIRDRLLSMGILNQIISLLFINNGEPPLQINTDIFEYAVNLLNCLICKLDGFDYSKYFSEFIRIFEILHSLYANATVEQALIIIRAFSDYVDADVAFISDFQSKCQLRIFLEKDFDDDKISRWILDIIISITFTFGTEGAEFLSKIQIIDWISKRILSKSPKVVERCFFVLTQIIQLITSPHFFTNECINLNFLVIAIDKFNSNIKYRLKITLYRFICSVFAKATTSMIPLMINDKALELIAYNYDIISDNYEFDEIDDREHDWLLIFYAFQRIIPFYSHEYTDQNEIASAIRDSISQIKRNDEFIDWLFKLRELENLEDMEYDEYEDFNIEDLEYIIEILLK</sequence>
<dbReference type="InterPro" id="IPR016024">
    <property type="entry name" value="ARM-type_fold"/>
</dbReference>
<evidence type="ECO:0008006" key="3">
    <source>
        <dbReference type="Google" id="ProtNLM"/>
    </source>
</evidence>
<dbReference type="Gene3D" id="1.25.10.10">
    <property type="entry name" value="Leucine-rich Repeat Variant"/>
    <property type="match status" value="1"/>
</dbReference>
<name>A0ABR2INV6_9EUKA</name>
<keyword evidence="2" id="KW-1185">Reference proteome</keyword>
<proteinExistence type="predicted"/>
<evidence type="ECO:0000313" key="2">
    <source>
        <dbReference type="Proteomes" id="UP001470230"/>
    </source>
</evidence>